<dbReference type="PANTHER" id="PTHR33121:SF70">
    <property type="entry name" value="SIGNALING PROTEIN YKOW"/>
    <property type="match status" value="1"/>
</dbReference>
<accession>A0ABT3GWB7</accession>
<comment type="caution">
    <text evidence="4">The sequence shown here is derived from an EMBL/GenBank/DDBJ whole genome shotgun (WGS) entry which is preliminary data.</text>
</comment>
<dbReference type="SMART" id="SM00052">
    <property type="entry name" value="EAL"/>
    <property type="match status" value="1"/>
</dbReference>
<dbReference type="InterPro" id="IPR000160">
    <property type="entry name" value="GGDEF_dom"/>
</dbReference>
<dbReference type="CDD" id="cd01948">
    <property type="entry name" value="EAL"/>
    <property type="match status" value="1"/>
</dbReference>
<proteinExistence type="predicted"/>
<evidence type="ECO:0000313" key="4">
    <source>
        <dbReference type="EMBL" id="MCW1931810.1"/>
    </source>
</evidence>
<feature type="compositionally biased region" description="Low complexity" evidence="1">
    <location>
        <begin position="499"/>
        <end position="510"/>
    </location>
</feature>
<dbReference type="SMART" id="SM00267">
    <property type="entry name" value="GGDEF"/>
    <property type="match status" value="1"/>
</dbReference>
<feature type="region of interest" description="Disordered" evidence="1">
    <location>
        <begin position="499"/>
        <end position="523"/>
    </location>
</feature>
<reference evidence="4 5" key="1">
    <citation type="submission" date="2022-10" db="EMBL/GenBank/DDBJ databases">
        <title>Pararhodobacter sp. nov., isolated from marine algae.</title>
        <authorList>
            <person name="Choi B.J."/>
            <person name="Kim J.M."/>
            <person name="Lee J.K."/>
            <person name="Choi D.G."/>
            <person name="Jeon C.O."/>
        </authorList>
    </citation>
    <scope>NUCLEOTIDE SEQUENCE [LARGE SCALE GENOMIC DNA]</scope>
    <source>
        <strain evidence="4 5">ZQ420</strain>
    </source>
</reference>
<organism evidence="4 5">
    <name type="scientific">Pararhodobacter zhoushanensis</name>
    <dbReference type="NCBI Taxonomy" id="2479545"/>
    <lineage>
        <taxon>Bacteria</taxon>
        <taxon>Pseudomonadati</taxon>
        <taxon>Pseudomonadota</taxon>
        <taxon>Alphaproteobacteria</taxon>
        <taxon>Rhodobacterales</taxon>
        <taxon>Paracoccaceae</taxon>
        <taxon>Pararhodobacter</taxon>
    </lineage>
</organism>
<sequence>MTRESALRTQHYAALRRLWALALIPTVTLMLVARAADMPWWGVALVVGVQGVFVWSALRATGDAAVVAESPGLARITTREAVQAQLMPRAGINGAALALRLDGAERLRQHHGDSGFQQLTETLAARLADALRAQDLICALHPDGFGVALFPHRGLDLGAVMAVAQRAQSQLAAPVTLNGVTVWPSVSIGFSLSPRAAQLNGIDMLQAAESAADKALRSGPGALSSYSVVDFPASLSGDRIATLRRALDSGEIRAHFQPQIRTDNSAISGLEALARWHHPQKGVLSPADFLPQIEAAGLSPRLAEVMLRDALNTLAALDKAGLSVPCVSVNLSAQELRNPRLADEIAWELDRHDLKPERLALEILETVVTRHDDDIAVRTIARLSGMGCGIDLDDFGTGNASITAIRRFAVGRIKIDRSFVTNLHRDPEQQRMVAAILSMAAQLGLSTLAEGVEHPDEHVTLAQLGCDHLQGFSIARPMPAEELVDWIVAHDQALAKGEPGAAPAGAALAPPVTPPASCASDITTGAPALGAAAD</sequence>
<dbReference type="SUPFAM" id="SSF141868">
    <property type="entry name" value="EAL domain-like"/>
    <property type="match status" value="1"/>
</dbReference>
<protein>
    <submittedName>
        <fullName evidence="4">GGDEF domain-containing phosphodiesterase</fullName>
    </submittedName>
</protein>
<dbReference type="InterPro" id="IPR035919">
    <property type="entry name" value="EAL_sf"/>
</dbReference>
<dbReference type="EMBL" id="JAPDFL010000001">
    <property type="protein sequence ID" value="MCW1931810.1"/>
    <property type="molecule type" value="Genomic_DNA"/>
</dbReference>
<name>A0ABT3GWB7_9RHOB</name>
<dbReference type="SUPFAM" id="SSF55073">
    <property type="entry name" value="Nucleotide cyclase"/>
    <property type="match status" value="1"/>
</dbReference>
<feature type="domain" description="GGDEF" evidence="3">
    <location>
        <begin position="92"/>
        <end position="228"/>
    </location>
</feature>
<dbReference type="PROSITE" id="PS50883">
    <property type="entry name" value="EAL"/>
    <property type="match status" value="1"/>
</dbReference>
<dbReference type="Pfam" id="PF00563">
    <property type="entry name" value="EAL"/>
    <property type="match status" value="1"/>
</dbReference>
<gene>
    <name evidence="4" type="ORF">OKW52_05925</name>
</gene>
<dbReference type="PANTHER" id="PTHR33121">
    <property type="entry name" value="CYCLIC DI-GMP PHOSPHODIESTERASE PDEF"/>
    <property type="match status" value="1"/>
</dbReference>
<dbReference type="Pfam" id="PF00990">
    <property type="entry name" value="GGDEF"/>
    <property type="match status" value="1"/>
</dbReference>
<evidence type="ECO:0000259" key="3">
    <source>
        <dbReference type="PROSITE" id="PS50887"/>
    </source>
</evidence>
<evidence type="ECO:0000259" key="2">
    <source>
        <dbReference type="PROSITE" id="PS50883"/>
    </source>
</evidence>
<dbReference type="Gene3D" id="3.30.70.270">
    <property type="match status" value="1"/>
</dbReference>
<dbReference type="InterPro" id="IPR043128">
    <property type="entry name" value="Rev_trsase/Diguanyl_cyclase"/>
</dbReference>
<dbReference type="InterPro" id="IPR029787">
    <property type="entry name" value="Nucleotide_cyclase"/>
</dbReference>
<keyword evidence="5" id="KW-1185">Reference proteome</keyword>
<dbReference type="Gene3D" id="3.20.20.450">
    <property type="entry name" value="EAL domain"/>
    <property type="match status" value="1"/>
</dbReference>
<dbReference type="RefSeq" id="WP_264504897.1">
    <property type="nucleotide sequence ID" value="NZ_JAPDFL010000001.1"/>
</dbReference>
<dbReference type="PROSITE" id="PS50887">
    <property type="entry name" value="GGDEF"/>
    <property type="match status" value="1"/>
</dbReference>
<evidence type="ECO:0000313" key="5">
    <source>
        <dbReference type="Proteomes" id="UP001208938"/>
    </source>
</evidence>
<evidence type="ECO:0000256" key="1">
    <source>
        <dbReference type="SAM" id="MobiDB-lite"/>
    </source>
</evidence>
<dbReference type="Proteomes" id="UP001208938">
    <property type="component" value="Unassembled WGS sequence"/>
</dbReference>
<dbReference type="InterPro" id="IPR001633">
    <property type="entry name" value="EAL_dom"/>
</dbReference>
<feature type="domain" description="EAL" evidence="2">
    <location>
        <begin position="236"/>
        <end position="491"/>
    </location>
</feature>
<dbReference type="InterPro" id="IPR050706">
    <property type="entry name" value="Cyclic-di-GMP_PDE-like"/>
</dbReference>